<proteinExistence type="predicted"/>
<sequence length="214" mass="24407">MKLKWFVFWAVGILLILPNFLGEHLCKDKLLKRSNVSTELQSDVLLPCDFDPALLGSNKTADIAVQWRQINTTSHGLLEISLQGEAMFWNNKERRIKHFPKLSESGNFSLLLQKVQPYDLSLYTCELFNGTSSIGCQEIELQSQRHVIIVETHDKNSVSQVILSDRGNQSLENPIYDTPCWTESNYCEERKEEGISSDTPVYATVRKGKKVNQT</sequence>
<comment type="caution">
    <text evidence="3">The sequence shown here is derived from an EMBL/GenBank/DDBJ whole genome shotgun (WGS) entry which is preliminary data.</text>
</comment>
<organism evidence="3 4">
    <name type="scientific">Hemibagrus wyckioides</name>
    <dbReference type="NCBI Taxonomy" id="337641"/>
    <lineage>
        <taxon>Eukaryota</taxon>
        <taxon>Metazoa</taxon>
        <taxon>Chordata</taxon>
        <taxon>Craniata</taxon>
        <taxon>Vertebrata</taxon>
        <taxon>Euteleostomi</taxon>
        <taxon>Actinopterygii</taxon>
        <taxon>Neopterygii</taxon>
        <taxon>Teleostei</taxon>
        <taxon>Ostariophysi</taxon>
        <taxon>Siluriformes</taxon>
        <taxon>Bagridae</taxon>
        <taxon>Hemibagrus</taxon>
    </lineage>
</organism>
<feature type="signal peptide" evidence="1">
    <location>
        <begin position="1"/>
        <end position="22"/>
    </location>
</feature>
<dbReference type="InterPro" id="IPR007110">
    <property type="entry name" value="Ig-like_dom"/>
</dbReference>
<dbReference type="InterPro" id="IPR036179">
    <property type="entry name" value="Ig-like_dom_sf"/>
</dbReference>
<dbReference type="OrthoDB" id="9898017at2759"/>
<dbReference type="InterPro" id="IPR013783">
    <property type="entry name" value="Ig-like_fold"/>
</dbReference>
<accession>A0A9D3N2Q8</accession>
<dbReference type="AlphaFoldDB" id="A0A9D3N2Q8"/>
<dbReference type="PROSITE" id="PS50835">
    <property type="entry name" value="IG_LIKE"/>
    <property type="match status" value="1"/>
</dbReference>
<protein>
    <recommendedName>
        <fullName evidence="2">Ig-like domain-containing protein</fullName>
    </recommendedName>
</protein>
<reference evidence="3 4" key="1">
    <citation type="submission" date="2021-06" db="EMBL/GenBank/DDBJ databases">
        <title>Chromosome-level genome assembly of the red-tail catfish (Hemibagrus wyckioides).</title>
        <authorList>
            <person name="Shao F."/>
        </authorList>
    </citation>
    <scope>NUCLEOTIDE SEQUENCE [LARGE SCALE GENOMIC DNA]</scope>
    <source>
        <strain evidence="3">EC202008001</strain>
        <tissue evidence="3">Blood</tissue>
    </source>
</reference>
<evidence type="ECO:0000313" key="3">
    <source>
        <dbReference type="EMBL" id="KAG7314757.1"/>
    </source>
</evidence>
<evidence type="ECO:0000313" key="4">
    <source>
        <dbReference type="Proteomes" id="UP000824219"/>
    </source>
</evidence>
<keyword evidence="4" id="KW-1185">Reference proteome</keyword>
<dbReference type="EMBL" id="JAHKSW010000028">
    <property type="protein sequence ID" value="KAG7314757.1"/>
    <property type="molecule type" value="Genomic_DNA"/>
</dbReference>
<dbReference type="Gene3D" id="2.60.40.10">
    <property type="entry name" value="Immunoglobulins"/>
    <property type="match status" value="1"/>
</dbReference>
<name>A0A9D3N2Q8_9TELE</name>
<feature type="chain" id="PRO_5039461433" description="Ig-like domain-containing protein" evidence="1">
    <location>
        <begin position="23"/>
        <end position="214"/>
    </location>
</feature>
<feature type="domain" description="Ig-like" evidence="2">
    <location>
        <begin position="18"/>
        <end position="142"/>
    </location>
</feature>
<gene>
    <name evidence="3" type="ORF">KOW79_022060</name>
</gene>
<dbReference type="Proteomes" id="UP000824219">
    <property type="component" value="Linkage Group LG28"/>
</dbReference>
<evidence type="ECO:0000256" key="1">
    <source>
        <dbReference type="SAM" id="SignalP"/>
    </source>
</evidence>
<dbReference type="SUPFAM" id="SSF48726">
    <property type="entry name" value="Immunoglobulin"/>
    <property type="match status" value="1"/>
</dbReference>
<keyword evidence="1" id="KW-0732">Signal</keyword>
<evidence type="ECO:0000259" key="2">
    <source>
        <dbReference type="PROSITE" id="PS50835"/>
    </source>
</evidence>